<dbReference type="OrthoDB" id="11597at2157"/>
<sequence length="155" mass="17825">MVDINIRKAKGKDAETLAAVYHSAYQENRELGFPAKAESVAPDTVETWIEVDHVYVAENDSKIIGVVRLSETDPERIKLSRLAVDEEWKGNGIGSRLVEHAEQVAHTEDETTVWLTTPEEHPYLPEFYRSRGYEKTGEYPLEYRDYDEIILEKQV</sequence>
<evidence type="ECO:0000256" key="1">
    <source>
        <dbReference type="ARBA" id="ARBA00022679"/>
    </source>
</evidence>
<dbReference type="RefSeq" id="WP_218120833.1">
    <property type="nucleotide sequence ID" value="NZ_FNFC01000002.1"/>
</dbReference>
<gene>
    <name evidence="4" type="ORF">SAMN05216226_102225</name>
</gene>
<dbReference type="AlphaFoldDB" id="A0A1G8SYY5"/>
<dbReference type="Pfam" id="PF13508">
    <property type="entry name" value="Acetyltransf_7"/>
    <property type="match status" value="1"/>
</dbReference>
<keyword evidence="1 4" id="KW-0808">Transferase</keyword>
<dbReference type="PANTHER" id="PTHR43877">
    <property type="entry name" value="AMINOALKYLPHOSPHONATE N-ACETYLTRANSFERASE-RELATED-RELATED"/>
    <property type="match status" value="1"/>
</dbReference>
<evidence type="ECO:0000259" key="3">
    <source>
        <dbReference type="PROSITE" id="PS51186"/>
    </source>
</evidence>
<keyword evidence="2" id="KW-0012">Acyltransferase</keyword>
<organism evidence="4 5">
    <name type="scientific">Halovenus aranensis</name>
    <dbReference type="NCBI Taxonomy" id="890420"/>
    <lineage>
        <taxon>Archaea</taxon>
        <taxon>Methanobacteriati</taxon>
        <taxon>Methanobacteriota</taxon>
        <taxon>Stenosarchaea group</taxon>
        <taxon>Halobacteria</taxon>
        <taxon>Halobacteriales</taxon>
        <taxon>Haloarculaceae</taxon>
        <taxon>Halovenus</taxon>
    </lineage>
</organism>
<evidence type="ECO:0000256" key="2">
    <source>
        <dbReference type="ARBA" id="ARBA00023315"/>
    </source>
</evidence>
<dbReference type="Proteomes" id="UP000198856">
    <property type="component" value="Unassembled WGS sequence"/>
</dbReference>
<dbReference type="InterPro" id="IPR016181">
    <property type="entry name" value="Acyl_CoA_acyltransferase"/>
</dbReference>
<proteinExistence type="predicted"/>
<dbReference type="EMBL" id="FNFC01000002">
    <property type="protein sequence ID" value="SDJ34428.1"/>
    <property type="molecule type" value="Genomic_DNA"/>
</dbReference>
<feature type="domain" description="N-acetyltransferase" evidence="3">
    <location>
        <begin position="4"/>
        <end position="155"/>
    </location>
</feature>
<dbReference type="Gene3D" id="3.40.630.30">
    <property type="match status" value="1"/>
</dbReference>
<dbReference type="InterPro" id="IPR000182">
    <property type="entry name" value="GNAT_dom"/>
</dbReference>
<dbReference type="CDD" id="cd04301">
    <property type="entry name" value="NAT_SF"/>
    <property type="match status" value="1"/>
</dbReference>
<dbReference type="STRING" id="890420.SAMN05216226_102225"/>
<dbReference type="InterPro" id="IPR050832">
    <property type="entry name" value="Bact_Acetyltransf"/>
</dbReference>
<evidence type="ECO:0000313" key="4">
    <source>
        <dbReference type="EMBL" id="SDJ34428.1"/>
    </source>
</evidence>
<evidence type="ECO:0000313" key="5">
    <source>
        <dbReference type="Proteomes" id="UP000198856"/>
    </source>
</evidence>
<accession>A0A1G8SYY5</accession>
<dbReference type="GO" id="GO:0016747">
    <property type="term" value="F:acyltransferase activity, transferring groups other than amino-acyl groups"/>
    <property type="evidence" value="ECO:0007669"/>
    <property type="project" value="InterPro"/>
</dbReference>
<reference evidence="4 5" key="1">
    <citation type="submission" date="2016-10" db="EMBL/GenBank/DDBJ databases">
        <authorList>
            <person name="de Groot N.N."/>
        </authorList>
    </citation>
    <scope>NUCLEOTIDE SEQUENCE [LARGE SCALE GENOMIC DNA]</scope>
    <source>
        <strain evidence="4 5">IBRC-M10015</strain>
    </source>
</reference>
<name>A0A1G8SYY5_9EURY</name>
<protein>
    <submittedName>
        <fullName evidence="4">Acetyltransferase (GNAT) domain-containing protein</fullName>
    </submittedName>
</protein>
<keyword evidence="5" id="KW-1185">Reference proteome</keyword>
<dbReference type="SUPFAM" id="SSF55729">
    <property type="entry name" value="Acyl-CoA N-acyltransferases (Nat)"/>
    <property type="match status" value="1"/>
</dbReference>
<dbReference type="PROSITE" id="PS51186">
    <property type="entry name" value="GNAT"/>
    <property type="match status" value="1"/>
</dbReference>